<dbReference type="RefSeq" id="WP_272011346.1">
    <property type="nucleotide sequence ID" value="NZ_JAQNDN010000028.1"/>
</dbReference>
<protein>
    <recommendedName>
        <fullName evidence="3">Alpha/beta hydrolase</fullName>
    </recommendedName>
</protein>
<dbReference type="InterPro" id="IPR029058">
    <property type="entry name" value="AB_hydrolase_fold"/>
</dbReference>
<evidence type="ECO:0000313" key="2">
    <source>
        <dbReference type="Proteomes" id="UP001217838"/>
    </source>
</evidence>
<evidence type="ECO:0008006" key="3">
    <source>
        <dbReference type="Google" id="ProtNLM"/>
    </source>
</evidence>
<comment type="caution">
    <text evidence="1">The sequence shown here is derived from an EMBL/GenBank/DDBJ whole genome shotgun (WGS) entry which is preliminary data.</text>
</comment>
<dbReference type="EMBL" id="JAQNDN010000028">
    <property type="protein sequence ID" value="MDC0675785.1"/>
    <property type="molecule type" value="Genomic_DNA"/>
</dbReference>
<name>A0ABT5BNP9_9BACT</name>
<gene>
    <name evidence="1" type="ORF">POL58_49105</name>
</gene>
<evidence type="ECO:0000313" key="1">
    <source>
        <dbReference type="EMBL" id="MDC0675785.1"/>
    </source>
</evidence>
<sequence>MKILLVHGRGQAGLDAGELKRAWLASLARGCQAARVEIADVDAVAAFPFYGDRLAELVAQVDAPLGPEIATRGGNDVDEAYLEFRRSVVEEVRVAARIDDAEVEQQLAPGVRERGPQNWEWVQAILRAIDRRFPRIGDNMLDRVTHDVWVYLTAPGVRDEIDAMVGEMLSEEPTVVVGHSLGSVVTYSLLRRARRHTVPLFVTLGSPLGLHAIRRRFTPLKFPGGVTGWFNAYDRRDVVALRGLEAPGFDVRPAVRNHAEVDNHTSNRHGIDGYLDDREVARTIAGAMNGPSA</sequence>
<reference evidence="1 2" key="1">
    <citation type="submission" date="2022-11" db="EMBL/GenBank/DDBJ databases">
        <title>Minimal conservation of predation-associated metabolite biosynthetic gene clusters underscores biosynthetic potential of Myxococcota including descriptions for ten novel species: Archangium lansinium sp. nov., Myxococcus landrumus sp. nov., Nannocystis bai.</title>
        <authorList>
            <person name="Ahearne A."/>
            <person name="Stevens C."/>
            <person name="Dowd S."/>
        </authorList>
    </citation>
    <scope>NUCLEOTIDE SEQUENCE [LARGE SCALE GENOMIC DNA]</scope>
    <source>
        <strain evidence="1 2">NCELM</strain>
    </source>
</reference>
<dbReference type="Proteomes" id="UP001217838">
    <property type="component" value="Unassembled WGS sequence"/>
</dbReference>
<organism evidence="1 2">
    <name type="scientific">Nannocystis radixulma</name>
    <dbReference type="NCBI Taxonomy" id="2995305"/>
    <lineage>
        <taxon>Bacteria</taxon>
        <taxon>Pseudomonadati</taxon>
        <taxon>Myxococcota</taxon>
        <taxon>Polyangia</taxon>
        <taxon>Nannocystales</taxon>
        <taxon>Nannocystaceae</taxon>
        <taxon>Nannocystis</taxon>
    </lineage>
</organism>
<keyword evidence="2" id="KW-1185">Reference proteome</keyword>
<proteinExistence type="predicted"/>
<accession>A0ABT5BNP9</accession>
<dbReference type="Gene3D" id="3.40.50.1820">
    <property type="entry name" value="alpha/beta hydrolase"/>
    <property type="match status" value="1"/>
</dbReference>
<dbReference type="SUPFAM" id="SSF53474">
    <property type="entry name" value="alpha/beta-Hydrolases"/>
    <property type="match status" value="1"/>
</dbReference>